<dbReference type="OrthoDB" id="10596719at2759"/>
<evidence type="ECO:0000256" key="2">
    <source>
        <dbReference type="SAM" id="SignalP"/>
    </source>
</evidence>
<feature type="chain" id="PRO_5002526465" description="Secreted protein" evidence="2">
    <location>
        <begin position="24"/>
        <end position="88"/>
    </location>
</feature>
<dbReference type="AlphaFoldDB" id="A0A0F8A4K3"/>
<organism evidence="3 4">
    <name type="scientific">Hirsutella minnesotensis 3608</name>
    <dbReference type="NCBI Taxonomy" id="1043627"/>
    <lineage>
        <taxon>Eukaryota</taxon>
        <taxon>Fungi</taxon>
        <taxon>Dikarya</taxon>
        <taxon>Ascomycota</taxon>
        <taxon>Pezizomycotina</taxon>
        <taxon>Sordariomycetes</taxon>
        <taxon>Hypocreomycetidae</taxon>
        <taxon>Hypocreales</taxon>
        <taxon>Ophiocordycipitaceae</taxon>
        <taxon>Hirsutella</taxon>
    </lineage>
</organism>
<keyword evidence="2" id="KW-0732">Signal</keyword>
<accession>A0A0F8A4K3</accession>
<dbReference type="EMBL" id="KQ030532">
    <property type="protein sequence ID" value="KJZ73729.1"/>
    <property type="molecule type" value="Genomic_DNA"/>
</dbReference>
<sequence>MKFVAAVLVFTSALALSSPAVDANSDVEAVETTQADSDGDGKPATAEATVRAASPTEDSLTAAALTARAGTEPDSLATSAPTFGASGF</sequence>
<reference evidence="3 4" key="1">
    <citation type="journal article" date="2014" name="Genome Biol. Evol.">
        <title>Comparative genomics and transcriptomics analyses reveal divergent lifestyle features of nematode endoparasitic fungus Hirsutella minnesotensis.</title>
        <authorList>
            <person name="Lai Y."/>
            <person name="Liu K."/>
            <person name="Zhang X."/>
            <person name="Zhang X."/>
            <person name="Li K."/>
            <person name="Wang N."/>
            <person name="Shu C."/>
            <person name="Wu Y."/>
            <person name="Wang C."/>
            <person name="Bushley K.E."/>
            <person name="Xiang M."/>
            <person name="Liu X."/>
        </authorList>
    </citation>
    <scope>NUCLEOTIDE SEQUENCE [LARGE SCALE GENOMIC DNA]</scope>
    <source>
        <strain evidence="3 4">3608</strain>
    </source>
</reference>
<feature type="region of interest" description="Disordered" evidence="1">
    <location>
        <begin position="21"/>
        <end position="88"/>
    </location>
</feature>
<evidence type="ECO:0000313" key="4">
    <source>
        <dbReference type="Proteomes" id="UP000054481"/>
    </source>
</evidence>
<gene>
    <name evidence="3" type="ORF">HIM_06847</name>
</gene>
<dbReference type="Proteomes" id="UP000054481">
    <property type="component" value="Unassembled WGS sequence"/>
</dbReference>
<name>A0A0F8A4K3_9HYPO</name>
<feature type="compositionally biased region" description="Low complexity" evidence="1">
    <location>
        <begin position="60"/>
        <end position="69"/>
    </location>
</feature>
<evidence type="ECO:0008006" key="5">
    <source>
        <dbReference type="Google" id="ProtNLM"/>
    </source>
</evidence>
<protein>
    <recommendedName>
        <fullName evidence="5">Secreted protein</fullName>
    </recommendedName>
</protein>
<keyword evidence="4" id="KW-1185">Reference proteome</keyword>
<feature type="signal peptide" evidence="2">
    <location>
        <begin position="1"/>
        <end position="23"/>
    </location>
</feature>
<evidence type="ECO:0000256" key="1">
    <source>
        <dbReference type="SAM" id="MobiDB-lite"/>
    </source>
</evidence>
<evidence type="ECO:0000313" key="3">
    <source>
        <dbReference type="EMBL" id="KJZ73729.1"/>
    </source>
</evidence>
<proteinExistence type="predicted"/>